<dbReference type="GO" id="GO:0016705">
    <property type="term" value="F:oxidoreductase activity, acting on paired donors, with incorporation or reduction of molecular oxygen"/>
    <property type="evidence" value="ECO:0007669"/>
    <property type="project" value="InterPro"/>
</dbReference>
<dbReference type="InterPro" id="IPR047146">
    <property type="entry name" value="Cyt_P450_E_CYP52_fungi"/>
</dbReference>
<comment type="similarity">
    <text evidence="2 8">Belongs to the cytochrome P450 family.</text>
</comment>
<dbReference type="InterPro" id="IPR002401">
    <property type="entry name" value="Cyt_P450_E_grp-I"/>
</dbReference>
<comment type="caution">
    <text evidence="10">The sequence shown here is derived from an EMBL/GenBank/DDBJ whole genome shotgun (WGS) entry which is preliminary data.</text>
</comment>
<evidence type="ECO:0000313" key="11">
    <source>
        <dbReference type="Proteomes" id="UP001197093"/>
    </source>
</evidence>
<dbReference type="CDD" id="cd11063">
    <property type="entry name" value="CYP52"/>
    <property type="match status" value="1"/>
</dbReference>
<keyword evidence="9" id="KW-0472">Membrane</keyword>
<dbReference type="InterPro" id="IPR001128">
    <property type="entry name" value="Cyt_P450"/>
</dbReference>
<dbReference type="Pfam" id="PF00067">
    <property type="entry name" value="p450"/>
    <property type="match status" value="1"/>
</dbReference>
<evidence type="ECO:0000256" key="7">
    <source>
        <dbReference type="PIRSR" id="PIRSR602401-1"/>
    </source>
</evidence>
<keyword evidence="3 7" id="KW-0479">Metal-binding</keyword>
<dbReference type="EMBL" id="JAHCVI010000001">
    <property type="protein sequence ID" value="KAG7293118.1"/>
    <property type="molecule type" value="Genomic_DNA"/>
</dbReference>
<keyword evidence="11" id="KW-1185">Reference proteome</keyword>
<evidence type="ECO:0000256" key="4">
    <source>
        <dbReference type="ARBA" id="ARBA00023002"/>
    </source>
</evidence>
<dbReference type="InterPro" id="IPR036396">
    <property type="entry name" value="Cyt_P450_sf"/>
</dbReference>
<evidence type="ECO:0000313" key="10">
    <source>
        <dbReference type="EMBL" id="KAG7293118.1"/>
    </source>
</evidence>
<sequence>MGLLETLVEHVSAKSVLLAVPCLLLAYMIMGTMVKPAWQEMKLARLPGARAPKIKSNWPFGLDFLYNGIRASMKYQNLTLWRGMFANAGSQTVELRVAGRRIVFTADHENIKAILATQFGDYGKGEPFHKEWKPFLGDSIFTTDGALWHDSRQLIRPQFVKDRVSDLHVFESHMQTLFKAIANGGALNGENQSVDIEAGNGKPVDISDLFFRYTLDAATDFLLGYDVKSLSNPRQEFADAFGEVQRLQSLISRAGALNWVVPRGNFNKGMEVINNFINQYIERTLRLSPEELAGKSKSDAGYTFLHALAGYTRDRQVLRDQLIAVLLAGRDTTACTLSWTIYELARHPEALQKLRAEILSVVGPTRAPTYEDLKGMKYLQNVMNETLRLYPVVPFNVRLALKDTTLPRGGGPDGLTPVKVLKDTPIAYSTLVMQRRPDLYPAPSADFAPVDVFSPERWQRWQPKPWQYIPFNGGPRICIGQQFALTEMAYVLTRLFQRYERIDNYMGAIDGGDPTLRAEIVLQPGDGVKGWFWEARKV</sequence>
<dbReference type="GO" id="GO:0005506">
    <property type="term" value="F:iron ion binding"/>
    <property type="evidence" value="ECO:0007669"/>
    <property type="project" value="InterPro"/>
</dbReference>
<keyword evidence="7 8" id="KW-0349">Heme</keyword>
<dbReference type="AlphaFoldDB" id="A0AAD4I5F9"/>
<evidence type="ECO:0000256" key="2">
    <source>
        <dbReference type="ARBA" id="ARBA00010617"/>
    </source>
</evidence>
<gene>
    <name evidence="10" type="ORF">NEMBOFW57_003164</name>
</gene>
<dbReference type="PRINTS" id="PR00463">
    <property type="entry name" value="EP450I"/>
</dbReference>
<comment type="cofactor">
    <cofactor evidence="1 7">
        <name>heme</name>
        <dbReference type="ChEBI" id="CHEBI:30413"/>
    </cofactor>
</comment>
<evidence type="ECO:0000256" key="5">
    <source>
        <dbReference type="ARBA" id="ARBA00023004"/>
    </source>
</evidence>
<evidence type="ECO:0008006" key="12">
    <source>
        <dbReference type="Google" id="ProtNLM"/>
    </source>
</evidence>
<dbReference type="Gene3D" id="1.10.630.10">
    <property type="entry name" value="Cytochrome P450"/>
    <property type="match status" value="1"/>
</dbReference>
<evidence type="ECO:0000256" key="9">
    <source>
        <dbReference type="SAM" id="Phobius"/>
    </source>
</evidence>
<dbReference type="SUPFAM" id="SSF48264">
    <property type="entry name" value="Cytochrome P450"/>
    <property type="match status" value="1"/>
</dbReference>
<evidence type="ECO:0000256" key="6">
    <source>
        <dbReference type="ARBA" id="ARBA00023033"/>
    </source>
</evidence>
<name>A0AAD4I5F9_9PEZI</name>
<protein>
    <recommendedName>
        <fullName evidence="12">Cytochrome P450</fullName>
    </recommendedName>
</protein>
<dbReference type="GO" id="GO:0004497">
    <property type="term" value="F:monooxygenase activity"/>
    <property type="evidence" value="ECO:0007669"/>
    <property type="project" value="UniProtKB-KW"/>
</dbReference>
<proteinExistence type="inferred from homology"/>
<feature type="transmembrane region" description="Helical" evidence="9">
    <location>
        <begin position="15"/>
        <end position="34"/>
    </location>
</feature>
<keyword evidence="5 7" id="KW-0408">Iron</keyword>
<keyword evidence="4 8" id="KW-0560">Oxidoreductase</keyword>
<keyword evidence="9" id="KW-1133">Transmembrane helix</keyword>
<feature type="binding site" description="axial binding residue" evidence="7">
    <location>
        <position position="478"/>
    </location>
    <ligand>
        <name>heme</name>
        <dbReference type="ChEBI" id="CHEBI:30413"/>
    </ligand>
    <ligandPart>
        <name>Fe</name>
        <dbReference type="ChEBI" id="CHEBI:18248"/>
    </ligandPart>
</feature>
<accession>A0AAD4I5F9</accession>
<dbReference type="GO" id="GO:0020037">
    <property type="term" value="F:heme binding"/>
    <property type="evidence" value="ECO:0007669"/>
    <property type="project" value="InterPro"/>
</dbReference>
<dbReference type="Proteomes" id="UP001197093">
    <property type="component" value="Unassembled WGS sequence"/>
</dbReference>
<dbReference type="PANTHER" id="PTHR24287:SF5">
    <property type="entry name" value="P450, PUTATIVE (EUROFUNG)-RELATED"/>
    <property type="match status" value="1"/>
</dbReference>
<dbReference type="PANTHER" id="PTHR24287">
    <property type="entry name" value="P450, PUTATIVE (EUROFUNG)-RELATED"/>
    <property type="match status" value="1"/>
</dbReference>
<evidence type="ECO:0000256" key="1">
    <source>
        <dbReference type="ARBA" id="ARBA00001971"/>
    </source>
</evidence>
<evidence type="ECO:0000256" key="8">
    <source>
        <dbReference type="RuleBase" id="RU000461"/>
    </source>
</evidence>
<evidence type="ECO:0000256" key="3">
    <source>
        <dbReference type="ARBA" id="ARBA00022723"/>
    </source>
</evidence>
<organism evidence="10 11">
    <name type="scientific">Staphylotrichum longicolle</name>
    <dbReference type="NCBI Taxonomy" id="669026"/>
    <lineage>
        <taxon>Eukaryota</taxon>
        <taxon>Fungi</taxon>
        <taxon>Dikarya</taxon>
        <taxon>Ascomycota</taxon>
        <taxon>Pezizomycotina</taxon>
        <taxon>Sordariomycetes</taxon>
        <taxon>Sordariomycetidae</taxon>
        <taxon>Sordariales</taxon>
        <taxon>Chaetomiaceae</taxon>
        <taxon>Staphylotrichum</taxon>
    </lineage>
</organism>
<dbReference type="PROSITE" id="PS00086">
    <property type="entry name" value="CYTOCHROME_P450"/>
    <property type="match status" value="1"/>
</dbReference>
<dbReference type="InterPro" id="IPR017972">
    <property type="entry name" value="Cyt_P450_CS"/>
</dbReference>
<keyword evidence="9" id="KW-0812">Transmembrane</keyword>
<dbReference type="PRINTS" id="PR00385">
    <property type="entry name" value="P450"/>
</dbReference>
<reference evidence="10" key="1">
    <citation type="submission" date="2023-02" db="EMBL/GenBank/DDBJ databases">
        <authorList>
            <person name="Palmer J.M."/>
        </authorList>
    </citation>
    <scope>NUCLEOTIDE SEQUENCE</scope>
    <source>
        <strain evidence="10">FW57</strain>
    </source>
</reference>
<keyword evidence="6 8" id="KW-0503">Monooxygenase</keyword>